<evidence type="ECO:0000313" key="3">
    <source>
        <dbReference type="Proteomes" id="UP001321018"/>
    </source>
</evidence>
<organism evidence="2 3">
    <name type="scientific">Natronoglomus mannanivorans</name>
    <dbReference type="NCBI Taxonomy" id="2979990"/>
    <lineage>
        <taxon>Archaea</taxon>
        <taxon>Methanobacteriati</taxon>
        <taxon>Methanobacteriota</taxon>
        <taxon>Stenosarchaea group</taxon>
        <taxon>Halobacteria</taxon>
        <taxon>Halobacteriales</taxon>
        <taxon>Natrialbaceae</taxon>
        <taxon>Natronoglomus</taxon>
    </lineage>
</organism>
<protein>
    <submittedName>
        <fullName evidence="2">Uncharacterized protein</fullName>
    </submittedName>
</protein>
<proteinExistence type="predicted"/>
<dbReference type="RefSeq" id="WP_338002398.1">
    <property type="nucleotide sequence ID" value="NZ_JAOPKA010000002.1"/>
</dbReference>
<gene>
    <name evidence="2" type="ORF">OB960_03960</name>
</gene>
<feature type="compositionally biased region" description="Polar residues" evidence="1">
    <location>
        <begin position="1"/>
        <end position="23"/>
    </location>
</feature>
<evidence type="ECO:0000256" key="1">
    <source>
        <dbReference type="SAM" id="MobiDB-lite"/>
    </source>
</evidence>
<evidence type="ECO:0000313" key="2">
    <source>
        <dbReference type="EMBL" id="MCU4740552.1"/>
    </source>
</evidence>
<name>A0AAP2YX08_9EURY</name>
<accession>A0AAP2YX08</accession>
<dbReference type="EMBL" id="JAOPKA010000002">
    <property type="protein sequence ID" value="MCU4740552.1"/>
    <property type="molecule type" value="Genomic_DNA"/>
</dbReference>
<sequence length="339" mass="37761">MVERSTAATTVTLLPGHNENSTEGGDPLNSAMPDYDGRSLDAWFVGDAVTDLPDDLETVRKMRKHLPEYEEGLRQYRLMNHIDLSFATSDGRHVVERSVNRETNAGEKPSYVGVEGEPGEENVVRDIIERDDLDWFGGEDKLPADVSNKRFESDVAHEVVEDVEGVRAAVVFGGTDTYIEIMREKFYELGPVTFLETTGMDLEAVPAFIVQPPTMYTFLELAVMADGTTLARVWDVSPYPKHYLYVDERKRDETEFEEGSRSSGGDWRANENANERFGQWVMEEQGLRSPFSPHTRTGYEASVAQASSTGPAPAMTYGEDGDELTASDVASALPPLFPW</sequence>
<dbReference type="AlphaFoldDB" id="A0AAP2YX08"/>
<reference evidence="2" key="1">
    <citation type="submission" date="2022-09" db="EMBL/GenBank/DDBJ databases">
        <title>Enrichment on poylsaccharides allowed isolation of novel metabolic and taxonomic groups of Haloarchaea.</title>
        <authorList>
            <person name="Sorokin D.Y."/>
            <person name="Elcheninov A.G."/>
            <person name="Khizhniak T.V."/>
            <person name="Kolganova T.V."/>
            <person name="Kublanov I.V."/>
        </authorList>
    </citation>
    <scope>NUCLEOTIDE SEQUENCE</scope>
    <source>
        <strain evidence="2">AArc-xg1-1</strain>
    </source>
</reference>
<comment type="caution">
    <text evidence="2">The sequence shown here is derived from an EMBL/GenBank/DDBJ whole genome shotgun (WGS) entry which is preliminary data.</text>
</comment>
<feature type="region of interest" description="Disordered" evidence="1">
    <location>
        <begin position="1"/>
        <end position="33"/>
    </location>
</feature>
<dbReference type="Proteomes" id="UP001321018">
    <property type="component" value="Unassembled WGS sequence"/>
</dbReference>